<protein>
    <recommendedName>
        <fullName evidence="3">Lipoprotein</fullName>
    </recommendedName>
</protein>
<dbReference type="PROSITE" id="PS51257">
    <property type="entry name" value="PROKAR_LIPOPROTEIN"/>
    <property type="match status" value="1"/>
</dbReference>
<sequence length="161" mass="18337">MSMKRKILSFLVVPMLMLTGVGCETKVKKDEAMEASVKQNKKEDFSKNLEYLMKDFSEQSKEIDDIVKSSKSMKKKSEKLKEVSKPYLELVDKISKLEYEEKDHPVQHNVGVAMIHVKDGVAIIQEGLDKGKEYEVDAGVERLETASKLIDKANKELKKSK</sequence>
<organism evidence="1 2">
    <name type="scientific">Bacillus anthracis</name>
    <name type="common">anthrax bacterium</name>
    <dbReference type="NCBI Taxonomy" id="1392"/>
    <lineage>
        <taxon>Bacteria</taxon>
        <taxon>Bacillati</taxon>
        <taxon>Bacillota</taxon>
        <taxon>Bacilli</taxon>
        <taxon>Bacillales</taxon>
        <taxon>Bacillaceae</taxon>
        <taxon>Bacillus</taxon>
        <taxon>Bacillus cereus group</taxon>
    </lineage>
</organism>
<dbReference type="Proteomes" id="UP000035904">
    <property type="component" value="Unassembled WGS sequence"/>
</dbReference>
<dbReference type="PATRIC" id="fig|1392.242.peg.4445"/>
<evidence type="ECO:0008006" key="3">
    <source>
        <dbReference type="Google" id="ProtNLM"/>
    </source>
</evidence>
<gene>
    <name evidence="1" type="ORF">ABW01_28085</name>
</gene>
<dbReference type="RefSeq" id="WP_002170407.1">
    <property type="nucleotide sequence ID" value="NZ_LDPG01000034.1"/>
</dbReference>
<comment type="caution">
    <text evidence="1">The sequence shown here is derived from an EMBL/GenBank/DDBJ whole genome shotgun (WGS) entry which is preliminary data.</text>
</comment>
<proteinExistence type="predicted"/>
<evidence type="ECO:0000313" key="1">
    <source>
        <dbReference type="EMBL" id="KLV14260.1"/>
    </source>
</evidence>
<reference evidence="1 2" key="1">
    <citation type="submission" date="2015-05" db="EMBL/GenBank/DDBJ databases">
        <title>Whole genome sequence and identification of bacterial endophytes from Costus igneus.</title>
        <authorList>
            <person name="Lee Y.P."/>
            <person name="Gan H.M."/>
            <person name="Eng W."/>
            <person name="Wheatley M.S."/>
            <person name="Caraballo A."/>
            <person name="Polter S."/>
            <person name="Savka M.A."/>
            <person name="Hudson A.O."/>
        </authorList>
    </citation>
    <scope>NUCLEOTIDE SEQUENCE [LARGE SCALE GENOMIC DNA]</scope>
    <source>
        <strain evidence="1 2">RIT375</strain>
    </source>
</reference>
<evidence type="ECO:0000313" key="2">
    <source>
        <dbReference type="Proteomes" id="UP000035904"/>
    </source>
</evidence>
<name>A0A0J1KCP7_BACAN</name>
<dbReference type="EMBL" id="LDPG01000034">
    <property type="protein sequence ID" value="KLV14260.1"/>
    <property type="molecule type" value="Genomic_DNA"/>
</dbReference>
<dbReference type="AlphaFoldDB" id="A0A0J1KCP7"/>
<accession>A0A0J1KCP7</accession>